<protein>
    <recommendedName>
        <fullName evidence="3">Restriction endonuclease</fullName>
    </recommendedName>
</protein>
<reference evidence="1 2" key="1">
    <citation type="journal article" date="2015" name="Nature">
        <title>rRNA introns, odd ribosomes, and small enigmatic genomes across a large radiation of phyla.</title>
        <authorList>
            <person name="Brown C.T."/>
            <person name="Hug L.A."/>
            <person name="Thomas B.C."/>
            <person name="Sharon I."/>
            <person name="Castelle C.J."/>
            <person name="Singh A."/>
            <person name="Wilkins M.J."/>
            <person name="Williams K.H."/>
            <person name="Banfield J.F."/>
        </authorList>
    </citation>
    <scope>NUCLEOTIDE SEQUENCE [LARGE SCALE GENOMIC DNA]</scope>
</reference>
<gene>
    <name evidence="1" type="ORF">UY23_C0001G0300</name>
</gene>
<evidence type="ECO:0000313" key="1">
    <source>
        <dbReference type="EMBL" id="KKU91694.1"/>
    </source>
</evidence>
<dbReference type="EMBL" id="LCPF01000001">
    <property type="protein sequence ID" value="KKU91694.1"/>
    <property type="molecule type" value="Genomic_DNA"/>
</dbReference>
<name>A0A0G1UC57_9BACT</name>
<organism evidence="1 2">
    <name type="scientific">Candidatus Jorgensenbacteria bacterium GW2011_GWA1_48_11</name>
    <dbReference type="NCBI Taxonomy" id="1618660"/>
    <lineage>
        <taxon>Bacteria</taxon>
        <taxon>Candidatus Joergenseniibacteriota</taxon>
    </lineage>
</organism>
<accession>A0A0G1UC57</accession>
<dbReference type="AlphaFoldDB" id="A0A0G1UC57"/>
<proteinExistence type="predicted"/>
<evidence type="ECO:0008006" key="3">
    <source>
        <dbReference type="Google" id="ProtNLM"/>
    </source>
</evidence>
<sequence>MSHPYEQPFEDALERADLEIALKKARGVLAAAAIRETDFTDLYDAARIKHDIDNANSREAGFRANQAPESREMKMLADVFEAIVIEQGELNDWFGPNAFTRKTSRYDDYENGIDAIVEFEKPQEATHLGLGIDVTFTADTSKKFGRITDQIKAGRLPRIKYFSSERLHIRGELRNVPAVIIGASRKTIQELIPVWMERDNKELARHKIQFMILEEIKIQLEAFKAYALKNGKTDVANRYREALEIVKAILAGKAAFRKEISDDELKTDPVFFSIQDYIQRWRKSFGV</sequence>
<comment type="caution">
    <text evidence="1">The sequence shown here is derived from an EMBL/GenBank/DDBJ whole genome shotgun (WGS) entry which is preliminary data.</text>
</comment>
<dbReference type="Proteomes" id="UP000034956">
    <property type="component" value="Unassembled WGS sequence"/>
</dbReference>
<evidence type="ECO:0000313" key="2">
    <source>
        <dbReference type="Proteomes" id="UP000034956"/>
    </source>
</evidence>